<comment type="caution">
    <text evidence="8">The sequence shown here is derived from an EMBL/GenBank/DDBJ whole genome shotgun (WGS) entry which is preliminary data.</text>
</comment>
<dbReference type="InterPro" id="IPR003593">
    <property type="entry name" value="AAA+_ATPase"/>
</dbReference>
<keyword evidence="5" id="KW-1278">Translocase</keyword>
<dbReference type="Proteomes" id="UP001139353">
    <property type="component" value="Unassembled WGS sequence"/>
</dbReference>
<dbReference type="InterPro" id="IPR017871">
    <property type="entry name" value="ABC_transporter-like_CS"/>
</dbReference>
<dbReference type="SMART" id="SM00382">
    <property type="entry name" value="AAA"/>
    <property type="match status" value="1"/>
</dbReference>
<keyword evidence="1" id="KW-0813">Transport</keyword>
<dbReference type="PROSITE" id="PS00211">
    <property type="entry name" value="ABC_TRANSPORTER_1"/>
    <property type="match status" value="1"/>
</dbReference>
<dbReference type="PANTHER" id="PTHR43166:SF6">
    <property type="entry name" value="PHOSPHONATES IMPORT ATP-BINDING PROTEIN PHNC"/>
    <property type="match status" value="1"/>
</dbReference>
<keyword evidence="2" id="KW-1003">Cell membrane</keyword>
<accession>A0A9X2C2E8</accession>
<dbReference type="InterPro" id="IPR027417">
    <property type="entry name" value="P-loop_NTPase"/>
</dbReference>
<dbReference type="Gene3D" id="3.40.50.300">
    <property type="entry name" value="P-loop containing nucleotide triphosphate hydrolases"/>
    <property type="match status" value="1"/>
</dbReference>
<dbReference type="Pfam" id="PF00005">
    <property type="entry name" value="ABC_tran"/>
    <property type="match status" value="1"/>
</dbReference>
<keyword evidence="6" id="KW-0472">Membrane</keyword>
<keyword evidence="4 8" id="KW-0067">ATP-binding</keyword>
<organism evidence="8 9">
    <name type="scientific">Scleromatobacter humisilvae</name>
    <dbReference type="NCBI Taxonomy" id="2897159"/>
    <lineage>
        <taxon>Bacteria</taxon>
        <taxon>Pseudomonadati</taxon>
        <taxon>Pseudomonadota</taxon>
        <taxon>Betaproteobacteria</taxon>
        <taxon>Burkholderiales</taxon>
        <taxon>Sphaerotilaceae</taxon>
        <taxon>Scleromatobacter</taxon>
    </lineage>
</organism>
<evidence type="ECO:0000256" key="1">
    <source>
        <dbReference type="ARBA" id="ARBA00022448"/>
    </source>
</evidence>
<evidence type="ECO:0000313" key="9">
    <source>
        <dbReference type="Proteomes" id="UP001139353"/>
    </source>
</evidence>
<dbReference type="InterPro" id="IPR003439">
    <property type="entry name" value="ABC_transporter-like_ATP-bd"/>
</dbReference>
<evidence type="ECO:0000259" key="7">
    <source>
        <dbReference type="PROSITE" id="PS50893"/>
    </source>
</evidence>
<dbReference type="GO" id="GO:0015416">
    <property type="term" value="F:ABC-type phosphonate transporter activity"/>
    <property type="evidence" value="ECO:0007669"/>
    <property type="project" value="InterPro"/>
</dbReference>
<feature type="domain" description="ABC transporter" evidence="7">
    <location>
        <begin position="6"/>
        <end position="254"/>
    </location>
</feature>
<sequence>MDDIAIDVRGLHKTFGTAPALRDVSLRVRRGEMVALLGASGSGKSTLLRHLNGLHQADAGTESGIQVLGRSVQQGGRIARDIRATRSRVAVVFQQFNLVERLPVVVNVLAGALHRLPLWRGLLRRFPAAEMARAHEAMTRVGIARLAWQRASTLSGGQQQRAAISRALVQGAEIILADEPIASLDPEASRKVMQSLADVNRDLGVTVLVSLHQVDFAFAFCPRTIALHEGRVVFDGPTRALTPARLRELYGAQIDELLPTRATTEPSTAPESAFADVALRVA</sequence>
<proteinExistence type="predicted"/>
<dbReference type="InterPro" id="IPR012693">
    <property type="entry name" value="ABC_transpr_PhnC"/>
</dbReference>
<dbReference type="SUPFAM" id="SSF52540">
    <property type="entry name" value="P-loop containing nucleoside triphosphate hydrolases"/>
    <property type="match status" value="1"/>
</dbReference>
<dbReference type="RefSeq" id="WP_275682790.1">
    <property type="nucleotide sequence ID" value="NZ_JAJLJH010000003.1"/>
</dbReference>
<protein>
    <submittedName>
        <fullName evidence="8">Phosphonate ABC transporter ATP-binding protein</fullName>
    </submittedName>
</protein>
<dbReference type="PROSITE" id="PS50893">
    <property type="entry name" value="ABC_TRANSPORTER_2"/>
    <property type="match status" value="1"/>
</dbReference>
<evidence type="ECO:0000256" key="5">
    <source>
        <dbReference type="ARBA" id="ARBA00022967"/>
    </source>
</evidence>
<gene>
    <name evidence="8" type="primary">phnC</name>
    <name evidence="8" type="ORF">LPC04_13635</name>
</gene>
<name>A0A9X2C2E8_9BURK</name>
<evidence type="ECO:0000256" key="4">
    <source>
        <dbReference type="ARBA" id="ARBA00022840"/>
    </source>
</evidence>
<dbReference type="CDD" id="cd03256">
    <property type="entry name" value="ABC_PhnC_transporter"/>
    <property type="match status" value="1"/>
</dbReference>
<reference evidence="8" key="1">
    <citation type="submission" date="2021-11" db="EMBL/GenBank/DDBJ databases">
        <title>BS-T2-15 a new species belonging to the Comamonadaceae family isolated from the soil of a French oak forest.</title>
        <authorList>
            <person name="Mieszkin S."/>
            <person name="Alain K."/>
        </authorList>
    </citation>
    <scope>NUCLEOTIDE SEQUENCE</scope>
    <source>
        <strain evidence="8">BS-T2-15</strain>
    </source>
</reference>
<dbReference type="GO" id="GO:0005524">
    <property type="term" value="F:ATP binding"/>
    <property type="evidence" value="ECO:0007669"/>
    <property type="project" value="UniProtKB-KW"/>
</dbReference>
<dbReference type="EMBL" id="JAJLJH010000003">
    <property type="protein sequence ID" value="MCK9686749.1"/>
    <property type="molecule type" value="Genomic_DNA"/>
</dbReference>
<keyword evidence="9" id="KW-1185">Reference proteome</keyword>
<evidence type="ECO:0000313" key="8">
    <source>
        <dbReference type="EMBL" id="MCK9686749.1"/>
    </source>
</evidence>
<keyword evidence="3" id="KW-0547">Nucleotide-binding</keyword>
<dbReference type="GO" id="GO:0016887">
    <property type="term" value="F:ATP hydrolysis activity"/>
    <property type="evidence" value="ECO:0007669"/>
    <property type="project" value="InterPro"/>
</dbReference>
<dbReference type="AlphaFoldDB" id="A0A9X2C2E8"/>
<dbReference type="InterPro" id="IPR050086">
    <property type="entry name" value="MetN_ABC_transporter-like"/>
</dbReference>
<dbReference type="PANTHER" id="PTHR43166">
    <property type="entry name" value="AMINO ACID IMPORT ATP-BINDING PROTEIN"/>
    <property type="match status" value="1"/>
</dbReference>
<evidence type="ECO:0000256" key="6">
    <source>
        <dbReference type="ARBA" id="ARBA00023136"/>
    </source>
</evidence>
<dbReference type="NCBIfam" id="TIGR02315">
    <property type="entry name" value="ABC_phnC"/>
    <property type="match status" value="1"/>
</dbReference>
<evidence type="ECO:0000256" key="3">
    <source>
        <dbReference type="ARBA" id="ARBA00022741"/>
    </source>
</evidence>
<evidence type="ECO:0000256" key="2">
    <source>
        <dbReference type="ARBA" id="ARBA00022475"/>
    </source>
</evidence>
<dbReference type="GO" id="GO:0016020">
    <property type="term" value="C:membrane"/>
    <property type="evidence" value="ECO:0007669"/>
    <property type="project" value="InterPro"/>
</dbReference>